<comment type="caution">
    <text evidence="2">The sequence shown here is derived from an EMBL/GenBank/DDBJ whole genome shotgun (WGS) entry which is preliminary data.</text>
</comment>
<name>A0ABQ4YH04_9ASTR</name>
<proteinExistence type="predicted"/>
<evidence type="ECO:0000313" key="2">
    <source>
        <dbReference type="EMBL" id="GJS76261.1"/>
    </source>
</evidence>
<dbReference type="Proteomes" id="UP001151760">
    <property type="component" value="Unassembled WGS sequence"/>
</dbReference>
<accession>A0ABQ4YH04</accession>
<feature type="region of interest" description="Disordered" evidence="1">
    <location>
        <begin position="68"/>
        <end position="104"/>
    </location>
</feature>
<reference evidence="2" key="2">
    <citation type="submission" date="2022-01" db="EMBL/GenBank/DDBJ databases">
        <authorList>
            <person name="Yamashiro T."/>
            <person name="Shiraishi A."/>
            <person name="Satake H."/>
            <person name="Nakayama K."/>
        </authorList>
    </citation>
    <scope>NUCLEOTIDE SEQUENCE</scope>
</reference>
<protein>
    <submittedName>
        <fullName evidence="2">Uncharacterized protein</fullName>
    </submittedName>
</protein>
<keyword evidence="3" id="KW-1185">Reference proteome</keyword>
<gene>
    <name evidence="2" type="ORF">Tco_0726142</name>
</gene>
<dbReference type="EMBL" id="BQNB010010363">
    <property type="protein sequence ID" value="GJS76261.1"/>
    <property type="molecule type" value="Genomic_DNA"/>
</dbReference>
<evidence type="ECO:0000313" key="3">
    <source>
        <dbReference type="Proteomes" id="UP001151760"/>
    </source>
</evidence>
<evidence type="ECO:0000256" key="1">
    <source>
        <dbReference type="SAM" id="MobiDB-lite"/>
    </source>
</evidence>
<organism evidence="2 3">
    <name type="scientific">Tanacetum coccineum</name>
    <dbReference type="NCBI Taxonomy" id="301880"/>
    <lineage>
        <taxon>Eukaryota</taxon>
        <taxon>Viridiplantae</taxon>
        <taxon>Streptophyta</taxon>
        <taxon>Embryophyta</taxon>
        <taxon>Tracheophyta</taxon>
        <taxon>Spermatophyta</taxon>
        <taxon>Magnoliopsida</taxon>
        <taxon>eudicotyledons</taxon>
        <taxon>Gunneridae</taxon>
        <taxon>Pentapetalae</taxon>
        <taxon>asterids</taxon>
        <taxon>campanulids</taxon>
        <taxon>Asterales</taxon>
        <taxon>Asteraceae</taxon>
        <taxon>Asteroideae</taxon>
        <taxon>Anthemideae</taxon>
        <taxon>Anthemidinae</taxon>
        <taxon>Tanacetum</taxon>
    </lineage>
</organism>
<feature type="non-terminal residue" evidence="2">
    <location>
        <position position="1"/>
    </location>
</feature>
<reference evidence="2" key="1">
    <citation type="journal article" date="2022" name="Int. J. Mol. Sci.">
        <title>Draft Genome of Tanacetum Coccineum: Genomic Comparison of Closely Related Tanacetum-Family Plants.</title>
        <authorList>
            <person name="Yamashiro T."/>
            <person name="Shiraishi A."/>
            <person name="Nakayama K."/>
            <person name="Satake H."/>
        </authorList>
    </citation>
    <scope>NUCLEOTIDE SEQUENCE</scope>
</reference>
<sequence length="104" mass="12218">KEAVQNALQAPVHELFRELSEFEMKEILRDRMFESGSYKSLPEHITLYEALEAYMDRENKEEFVEVMAKSRKRCRDDQDPPPPPSKDSDQNKKKRQDSNISASK</sequence>